<dbReference type="InterPro" id="IPR028082">
    <property type="entry name" value="Peripla_BP_I"/>
</dbReference>
<dbReference type="SUPFAM" id="SSF53822">
    <property type="entry name" value="Periplasmic binding protein-like I"/>
    <property type="match status" value="1"/>
</dbReference>
<keyword evidence="2" id="KW-0238">DNA-binding</keyword>
<reference evidence="5" key="2">
    <citation type="submission" date="2021-09" db="EMBL/GenBank/DDBJ databases">
        <authorList>
            <person name="Gilroy R."/>
        </authorList>
    </citation>
    <scope>NUCLEOTIDE SEQUENCE</scope>
    <source>
        <strain evidence="5">ChiGjej5B5-7349</strain>
    </source>
</reference>
<dbReference type="RefSeq" id="WP_040364946.1">
    <property type="nucleotide sequence ID" value="NZ_CABKRC010000005.1"/>
</dbReference>
<dbReference type="SMART" id="SM00354">
    <property type="entry name" value="HTH_LACI"/>
    <property type="match status" value="1"/>
</dbReference>
<protein>
    <submittedName>
        <fullName evidence="5">LacI family transcriptional regulator</fullName>
    </submittedName>
</protein>
<dbReference type="EMBL" id="DYUK01000221">
    <property type="protein sequence ID" value="HJG80747.1"/>
    <property type="molecule type" value="Genomic_DNA"/>
</dbReference>
<dbReference type="OrthoDB" id="37081at2"/>
<dbReference type="InterPro" id="IPR010982">
    <property type="entry name" value="Lambda_DNA-bd_dom_sf"/>
</dbReference>
<keyword evidence="1" id="KW-0805">Transcription regulation</keyword>
<dbReference type="Pfam" id="PF00356">
    <property type="entry name" value="LacI"/>
    <property type="match status" value="1"/>
</dbReference>
<comment type="caution">
    <text evidence="5">The sequence shown here is derived from an EMBL/GenBank/DDBJ whole genome shotgun (WGS) entry which is preliminary data.</text>
</comment>
<sequence>MGARSGRATLADVAETAGVSASAVSMVMNGRAGLKPATRLRILAAARSVGYPVRARAGRGGPVLGVLPTDLGNPYHTDVITGIEAHAEASGAAVVIGHGRRDSAHLERQLDRMLGFGVDGIIAVTTWLRPAALEDAATVLPVAVIGRMQDAATGVDTVRGDDAAGAAQAVRHLVELGHTRLVHVTMSNRPGPAARRAGFLAETARLGLEDQTRVIGPAADWSIMEEQIDALLDRIRSGRPTAPTAVFAANDIAAVRIMHRAAALGVRVPEQLSVVGYDSSAAALMIRPHLTSVNQPREEMGRLAAGMILERLAGRTHDADLVVRPVLRERESSAVSPATVSAGPAS</sequence>
<gene>
    <name evidence="5" type="ORF">K8V08_10095</name>
</gene>
<evidence type="ECO:0000256" key="3">
    <source>
        <dbReference type="ARBA" id="ARBA00023163"/>
    </source>
</evidence>
<dbReference type="SUPFAM" id="SSF47413">
    <property type="entry name" value="lambda repressor-like DNA-binding domains"/>
    <property type="match status" value="1"/>
</dbReference>
<proteinExistence type="predicted"/>
<dbReference type="PANTHER" id="PTHR30146">
    <property type="entry name" value="LACI-RELATED TRANSCRIPTIONAL REPRESSOR"/>
    <property type="match status" value="1"/>
</dbReference>
<dbReference type="CDD" id="cd06267">
    <property type="entry name" value="PBP1_LacI_sugar_binding-like"/>
    <property type="match status" value="1"/>
</dbReference>
<dbReference type="Gene3D" id="3.40.50.2300">
    <property type="match status" value="2"/>
</dbReference>
<dbReference type="Gene3D" id="1.10.260.40">
    <property type="entry name" value="lambda repressor-like DNA-binding domains"/>
    <property type="match status" value="1"/>
</dbReference>
<accession>A0A921MFA2</accession>
<dbReference type="AlphaFoldDB" id="A0A921MFA2"/>
<evidence type="ECO:0000313" key="6">
    <source>
        <dbReference type="Proteomes" id="UP000784435"/>
    </source>
</evidence>
<dbReference type="CDD" id="cd01392">
    <property type="entry name" value="HTH_LacI"/>
    <property type="match status" value="1"/>
</dbReference>
<evidence type="ECO:0000256" key="2">
    <source>
        <dbReference type="ARBA" id="ARBA00023125"/>
    </source>
</evidence>
<evidence type="ECO:0000256" key="1">
    <source>
        <dbReference type="ARBA" id="ARBA00023015"/>
    </source>
</evidence>
<dbReference type="GO" id="GO:0003700">
    <property type="term" value="F:DNA-binding transcription factor activity"/>
    <property type="evidence" value="ECO:0007669"/>
    <property type="project" value="TreeGrafter"/>
</dbReference>
<reference evidence="5" key="1">
    <citation type="journal article" date="2021" name="PeerJ">
        <title>Extensive microbial diversity within the chicken gut microbiome revealed by metagenomics and culture.</title>
        <authorList>
            <person name="Gilroy R."/>
            <person name="Ravi A."/>
            <person name="Getino M."/>
            <person name="Pursley I."/>
            <person name="Horton D.L."/>
            <person name="Alikhan N.F."/>
            <person name="Baker D."/>
            <person name="Gharbi K."/>
            <person name="Hall N."/>
            <person name="Watson M."/>
            <person name="Adriaenssens E.M."/>
            <person name="Foster-Nyarko E."/>
            <person name="Jarju S."/>
            <person name="Secka A."/>
            <person name="Antonio M."/>
            <person name="Oren A."/>
            <person name="Chaudhuri R.R."/>
            <person name="La Ragione R."/>
            <person name="Hildebrand F."/>
            <person name="Pallen M.J."/>
        </authorList>
    </citation>
    <scope>NUCLEOTIDE SEQUENCE</scope>
    <source>
        <strain evidence="5">ChiGjej5B5-7349</strain>
    </source>
</reference>
<dbReference type="InterPro" id="IPR000843">
    <property type="entry name" value="HTH_LacI"/>
</dbReference>
<name>A0A921MFA2_9MICO</name>
<dbReference type="PROSITE" id="PS50932">
    <property type="entry name" value="HTH_LACI_2"/>
    <property type="match status" value="1"/>
</dbReference>
<feature type="domain" description="HTH lacI-type" evidence="4">
    <location>
        <begin position="8"/>
        <end position="60"/>
    </location>
</feature>
<keyword evidence="3" id="KW-0804">Transcription</keyword>
<dbReference type="PROSITE" id="PS00356">
    <property type="entry name" value="HTH_LACI_1"/>
    <property type="match status" value="1"/>
</dbReference>
<evidence type="ECO:0000259" key="4">
    <source>
        <dbReference type="PROSITE" id="PS50932"/>
    </source>
</evidence>
<organism evidence="5 6">
    <name type="scientific">Brevibacterium senegalense</name>
    <dbReference type="NCBI Taxonomy" id="1033736"/>
    <lineage>
        <taxon>Bacteria</taxon>
        <taxon>Bacillati</taxon>
        <taxon>Actinomycetota</taxon>
        <taxon>Actinomycetes</taxon>
        <taxon>Micrococcales</taxon>
        <taxon>Brevibacteriaceae</taxon>
        <taxon>Brevibacterium</taxon>
    </lineage>
</organism>
<dbReference type="PANTHER" id="PTHR30146:SF155">
    <property type="entry name" value="ALANINE RACEMASE"/>
    <property type="match status" value="1"/>
</dbReference>
<dbReference type="InterPro" id="IPR046335">
    <property type="entry name" value="LacI/GalR-like_sensor"/>
</dbReference>
<dbReference type="Pfam" id="PF13377">
    <property type="entry name" value="Peripla_BP_3"/>
    <property type="match status" value="1"/>
</dbReference>
<dbReference type="Proteomes" id="UP000784435">
    <property type="component" value="Unassembled WGS sequence"/>
</dbReference>
<evidence type="ECO:0000313" key="5">
    <source>
        <dbReference type="EMBL" id="HJG80747.1"/>
    </source>
</evidence>
<dbReference type="GO" id="GO:0000976">
    <property type="term" value="F:transcription cis-regulatory region binding"/>
    <property type="evidence" value="ECO:0007669"/>
    <property type="project" value="TreeGrafter"/>
</dbReference>